<reference evidence="3 4" key="1">
    <citation type="submission" date="2020-08" db="EMBL/GenBank/DDBJ databases">
        <title>Genomic Encyclopedia of Type Strains, Phase IV (KMG-IV): sequencing the most valuable type-strain genomes for metagenomic binning, comparative biology and taxonomic classification.</title>
        <authorList>
            <person name="Goeker M."/>
        </authorList>
    </citation>
    <scope>NUCLEOTIDE SEQUENCE [LARGE SCALE GENOMIC DNA]</scope>
    <source>
        <strain evidence="3 4">DSM 28760</strain>
    </source>
</reference>
<evidence type="ECO:0000256" key="1">
    <source>
        <dbReference type="SAM" id="SignalP"/>
    </source>
</evidence>
<name>A0A7W5Z423_9HYPH</name>
<gene>
    <name evidence="3" type="ORF">FHS81_001856</name>
</gene>
<sequence length="398" mass="42757">MALRKIAETIRCAALLGSLVAAPTLTSASIVYAQDSAEESSVRQAHIEQTEKAKIAVSTVTSGLERPWGLAFLPDGSFLVTERPGRLRHVSRGGAVSAPFRGVPTVAASGQGGLLDIALDPAFPENRTAYIAFVEPRDSGSGIVVIRAVIDLDRLALTDVETIFSQKDSGRGNANFGVRLVPDDEGFLFITVGDRFSTRDKAQDLDSHLGKVLRINTDGTVPIDNPFVGQDNALPEIWSVGHRNAQGAALNPKTGELWISEHGARGGDEINIVRKGLNYGWPIITHGVDYSGAPIGIGNARDGLEQPIYYWVPSIAPSGLAFHDGGQIEPWRDSVFVGALAGQALVRLEVADEAVTHEERILTGLNERIRDVRTGPDGYLYLLTDSENGRILRIGPSR</sequence>
<evidence type="ECO:0000313" key="3">
    <source>
        <dbReference type="EMBL" id="MBB3809768.1"/>
    </source>
</evidence>
<feature type="chain" id="PRO_5030988194" evidence="1">
    <location>
        <begin position="34"/>
        <end position="398"/>
    </location>
</feature>
<dbReference type="AlphaFoldDB" id="A0A7W5Z423"/>
<protein>
    <submittedName>
        <fullName evidence="3">Glucose/arabinose dehydrogenase</fullName>
    </submittedName>
</protein>
<dbReference type="Proteomes" id="UP000537592">
    <property type="component" value="Unassembled WGS sequence"/>
</dbReference>
<evidence type="ECO:0000259" key="2">
    <source>
        <dbReference type="Pfam" id="PF07995"/>
    </source>
</evidence>
<organism evidence="3 4">
    <name type="scientific">Pseudochelatococcus contaminans</name>
    <dbReference type="NCBI Taxonomy" id="1538103"/>
    <lineage>
        <taxon>Bacteria</taxon>
        <taxon>Pseudomonadati</taxon>
        <taxon>Pseudomonadota</taxon>
        <taxon>Alphaproteobacteria</taxon>
        <taxon>Hyphomicrobiales</taxon>
        <taxon>Chelatococcaceae</taxon>
        <taxon>Pseudochelatococcus</taxon>
    </lineage>
</organism>
<keyword evidence="4" id="KW-1185">Reference proteome</keyword>
<dbReference type="Gene3D" id="2.120.10.30">
    <property type="entry name" value="TolB, C-terminal domain"/>
    <property type="match status" value="1"/>
</dbReference>
<dbReference type="InterPro" id="IPR012938">
    <property type="entry name" value="Glc/Sorbosone_DH"/>
</dbReference>
<dbReference type="PANTHER" id="PTHR19328">
    <property type="entry name" value="HEDGEHOG-INTERACTING PROTEIN"/>
    <property type="match status" value="1"/>
</dbReference>
<proteinExistence type="predicted"/>
<evidence type="ECO:0000313" key="4">
    <source>
        <dbReference type="Proteomes" id="UP000537592"/>
    </source>
</evidence>
<dbReference type="EMBL" id="JACICC010000004">
    <property type="protein sequence ID" value="MBB3809768.1"/>
    <property type="molecule type" value="Genomic_DNA"/>
</dbReference>
<dbReference type="Pfam" id="PF07995">
    <property type="entry name" value="GSDH"/>
    <property type="match status" value="1"/>
</dbReference>
<dbReference type="PANTHER" id="PTHR19328:SF75">
    <property type="entry name" value="ALDOSE SUGAR DEHYDROGENASE YLII"/>
    <property type="match status" value="1"/>
</dbReference>
<accession>A0A7W5Z423</accession>
<feature type="domain" description="Glucose/Sorbosone dehydrogenase" evidence="2">
    <location>
        <begin position="64"/>
        <end position="393"/>
    </location>
</feature>
<dbReference type="SUPFAM" id="SSF50952">
    <property type="entry name" value="Soluble quinoprotein glucose dehydrogenase"/>
    <property type="match status" value="1"/>
</dbReference>
<dbReference type="InterPro" id="IPR011041">
    <property type="entry name" value="Quinoprot_gluc/sorb_DH_b-prop"/>
</dbReference>
<feature type="signal peptide" evidence="1">
    <location>
        <begin position="1"/>
        <end position="33"/>
    </location>
</feature>
<dbReference type="InterPro" id="IPR011042">
    <property type="entry name" value="6-blade_b-propeller_TolB-like"/>
</dbReference>
<dbReference type="RefSeq" id="WP_183752239.1">
    <property type="nucleotide sequence ID" value="NZ_JACICC010000004.1"/>
</dbReference>
<keyword evidence="1" id="KW-0732">Signal</keyword>
<comment type="caution">
    <text evidence="3">The sequence shown here is derived from an EMBL/GenBank/DDBJ whole genome shotgun (WGS) entry which is preliminary data.</text>
</comment>